<reference evidence="2" key="2">
    <citation type="submission" date="2020-08" db="EMBL/GenBank/DDBJ databases">
        <title>Draft Genome Sequence of Cumin Blight Pathogen Alternaria burnsii.</title>
        <authorList>
            <person name="Feng Z."/>
        </authorList>
    </citation>
    <scope>NUCLEOTIDE SEQUENCE</scope>
    <source>
        <strain evidence="2">CBS107.38</strain>
    </source>
</reference>
<dbReference type="EMBL" id="JAAABM010000002">
    <property type="protein sequence ID" value="KAF7680806.1"/>
    <property type="molecule type" value="Genomic_DNA"/>
</dbReference>
<feature type="compositionally biased region" description="Polar residues" evidence="1">
    <location>
        <begin position="160"/>
        <end position="172"/>
    </location>
</feature>
<reference evidence="2" key="1">
    <citation type="submission" date="2020-01" db="EMBL/GenBank/DDBJ databases">
        <authorList>
            <person name="Feng Z.H.Z."/>
        </authorList>
    </citation>
    <scope>NUCLEOTIDE SEQUENCE</scope>
    <source>
        <strain evidence="2">CBS107.38</strain>
    </source>
</reference>
<name>A0A8H7EJ48_9PLEO</name>
<dbReference type="AlphaFoldDB" id="A0A8H7EJ48"/>
<evidence type="ECO:0000256" key="1">
    <source>
        <dbReference type="SAM" id="MobiDB-lite"/>
    </source>
</evidence>
<gene>
    <name evidence="2" type="ORF">GT037_002457</name>
</gene>
<organism evidence="2 3">
    <name type="scientific">Alternaria burnsii</name>
    <dbReference type="NCBI Taxonomy" id="1187904"/>
    <lineage>
        <taxon>Eukaryota</taxon>
        <taxon>Fungi</taxon>
        <taxon>Dikarya</taxon>
        <taxon>Ascomycota</taxon>
        <taxon>Pezizomycotina</taxon>
        <taxon>Dothideomycetes</taxon>
        <taxon>Pleosporomycetidae</taxon>
        <taxon>Pleosporales</taxon>
        <taxon>Pleosporineae</taxon>
        <taxon>Pleosporaceae</taxon>
        <taxon>Alternaria</taxon>
        <taxon>Alternaria sect. Alternaria</taxon>
    </lineage>
</organism>
<dbReference type="GeneID" id="62200682"/>
<feature type="region of interest" description="Disordered" evidence="1">
    <location>
        <begin position="437"/>
        <end position="482"/>
    </location>
</feature>
<feature type="region of interest" description="Disordered" evidence="1">
    <location>
        <begin position="160"/>
        <end position="179"/>
    </location>
</feature>
<evidence type="ECO:0000313" key="3">
    <source>
        <dbReference type="Proteomes" id="UP000596902"/>
    </source>
</evidence>
<evidence type="ECO:0000313" key="2">
    <source>
        <dbReference type="EMBL" id="KAF7680806.1"/>
    </source>
</evidence>
<accession>A0A8H7EJ48</accession>
<comment type="caution">
    <text evidence="2">The sequence shown here is derived from an EMBL/GenBank/DDBJ whole genome shotgun (WGS) entry which is preliminary data.</text>
</comment>
<dbReference type="RefSeq" id="XP_038790796.1">
    <property type="nucleotide sequence ID" value="XM_038927504.1"/>
</dbReference>
<proteinExistence type="predicted"/>
<keyword evidence="3" id="KW-1185">Reference proteome</keyword>
<protein>
    <submittedName>
        <fullName evidence="2">Uncharacterized protein</fullName>
    </submittedName>
</protein>
<feature type="compositionally biased region" description="Low complexity" evidence="1">
    <location>
        <begin position="456"/>
        <end position="482"/>
    </location>
</feature>
<feature type="non-terminal residue" evidence="2">
    <location>
        <position position="1"/>
    </location>
</feature>
<dbReference type="Proteomes" id="UP000596902">
    <property type="component" value="Unassembled WGS sequence"/>
</dbReference>
<sequence length="482" mass="52802">MSSCRHNSATKTADPLPQLQQQLRIRDSRSSILSQHEVDAIYAAEYGEPTQQDCNDFLLLFLGLHEDIMELQGELLEITARGADAMTIAPCFYGRLNVIMKERIETLASGKPLSVEGYPLTYPGPMMLRWVREYDIAMPSLYEHKEGLLAAQVQQSLFEAPTTSTSTSTCERNTPPAEAPKRRTVMSMSEFLHSGPLDIPASTPSDVGGGAPRLSSRLSDSRLRFIKKVPIDLRSDLCSPRDRRAALAVYDEAIENIKNGKGHHTDVETEAEAKIETILGIRSAAPSHLVFRKNLLLPIDPTYAEPRIEASDDTLGLFPERAIEKEKSMKGSPIPDPPFNFSPDHKALIISNHPPITPKTTMMSSLQQLAAAAAEAHSSFNSIPNTTDNRASTFDTIPGNHTEKEREAAATMLILNKLVVYPKEDKEAACILLAMNEPGLSPGSDSQRTITDSERTISVTPTPVSIPPRSVTSPTPTPVATQ</sequence>